<gene>
    <name evidence="2" type="ORF">FB558_7565</name>
</gene>
<name>A0A543D0T5_9PSEU</name>
<dbReference type="OrthoDB" id="9793637at2"/>
<feature type="domain" description="Hemerythrin-like" evidence="1">
    <location>
        <begin position="11"/>
        <end position="128"/>
    </location>
</feature>
<dbReference type="InterPro" id="IPR012312">
    <property type="entry name" value="Hemerythrin-like"/>
</dbReference>
<accession>A0A543D0T5</accession>
<organism evidence="2 3">
    <name type="scientific">Pseudonocardia kunmingensis</name>
    <dbReference type="NCBI Taxonomy" id="630975"/>
    <lineage>
        <taxon>Bacteria</taxon>
        <taxon>Bacillati</taxon>
        <taxon>Actinomycetota</taxon>
        <taxon>Actinomycetes</taxon>
        <taxon>Pseudonocardiales</taxon>
        <taxon>Pseudonocardiaceae</taxon>
        <taxon>Pseudonocardia</taxon>
    </lineage>
</organism>
<comment type="caution">
    <text evidence="2">The sequence shown here is derived from an EMBL/GenBank/DDBJ whole genome shotgun (WGS) entry which is preliminary data.</text>
</comment>
<protein>
    <submittedName>
        <fullName evidence="2">Hemerythrin HHE cation binding domain-containing protein</fullName>
    </submittedName>
</protein>
<dbReference type="RefSeq" id="WP_142062502.1">
    <property type="nucleotide sequence ID" value="NZ_VFPA01000006.1"/>
</dbReference>
<dbReference type="AlphaFoldDB" id="A0A543D0T5"/>
<sequence>MAESTTHATDVVDELTTDHREALALLDRIAASSDPGEKRDLADTVIAEVVRHSVAEEMYVYPAMRDHVPDGAKEVEHDTKEHKELEETMKQLEGVDAGDPRFDELVRTMTEQLRHHAHDEESEQFPQLRAAVPREELVRLREKVDTAKKIAPTRPHPSAPNAEMFHKLAGPGVGLVDRLRDRLTNRST</sequence>
<dbReference type="PANTHER" id="PTHR35585:SF1">
    <property type="entry name" value="HHE DOMAIN PROTEIN (AFU_ORTHOLOGUE AFUA_4G00730)"/>
    <property type="match status" value="1"/>
</dbReference>
<keyword evidence="3" id="KW-1185">Reference proteome</keyword>
<proteinExistence type="predicted"/>
<dbReference type="Gene3D" id="1.20.120.520">
    <property type="entry name" value="nmb1532 protein domain like"/>
    <property type="match status" value="1"/>
</dbReference>
<dbReference type="EMBL" id="VFPA01000006">
    <property type="protein sequence ID" value="TQM02921.1"/>
    <property type="molecule type" value="Genomic_DNA"/>
</dbReference>
<reference evidence="2 3" key="1">
    <citation type="submission" date="2019-06" db="EMBL/GenBank/DDBJ databases">
        <title>Sequencing the genomes of 1000 actinobacteria strains.</title>
        <authorList>
            <person name="Klenk H.-P."/>
        </authorList>
    </citation>
    <scope>NUCLEOTIDE SEQUENCE [LARGE SCALE GENOMIC DNA]</scope>
    <source>
        <strain evidence="2 3">DSM 45301</strain>
    </source>
</reference>
<evidence type="ECO:0000313" key="3">
    <source>
        <dbReference type="Proteomes" id="UP000315677"/>
    </source>
</evidence>
<dbReference type="Proteomes" id="UP000315677">
    <property type="component" value="Unassembled WGS sequence"/>
</dbReference>
<dbReference type="Pfam" id="PF01814">
    <property type="entry name" value="Hemerythrin"/>
    <property type="match status" value="1"/>
</dbReference>
<evidence type="ECO:0000259" key="1">
    <source>
        <dbReference type="Pfam" id="PF01814"/>
    </source>
</evidence>
<dbReference type="PANTHER" id="PTHR35585">
    <property type="entry name" value="HHE DOMAIN PROTEIN (AFU_ORTHOLOGUE AFUA_4G00730)"/>
    <property type="match status" value="1"/>
</dbReference>
<evidence type="ECO:0000313" key="2">
    <source>
        <dbReference type="EMBL" id="TQM02921.1"/>
    </source>
</evidence>